<dbReference type="GO" id="GO:0003677">
    <property type="term" value="F:DNA binding"/>
    <property type="evidence" value="ECO:0007669"/>
    <property type="project" value="UniProtKB-KW"/>
</dbReference>
<dbReference type="GO" id="GO:0015074">
    <property type="term" value="P:DNA integration"/>
    <property type="evidence" value="ECO:0007669"/>
    <property type="project" value="UniProtKB-KW"/>
</dbReference>
<dbReference type="Gene3D" id="1.10.150.130">
    <property type="match status" value="1"/>
</dbReference>
<reference evidence="6 7" key="1">
    <citation type="journal article" date="2014" name="PLoS Genet.">
        <title>Phylogenetically driven sequencing of extremely halophilic archaea reveals strategies for static and dynamic osmo-response.</title>
        <authorList>
            <person name="Becker E.A."/>
            <person name="Seitzer P.M."/>
            <person name="Tritt A."/>
            <person name="Larsen D."/>
            <person name="Krusor M."/>
            <person name="Yao A.I."/>
            <person name="Wu D."/>
            <person name="Madern D."/>
            <person name="Eisen J.A."/>
            <person name="Darling A.E."/>
            <person name="Facciotti M.T."/>
        </authorList>
    </citation>
    <scope>NUCLEOTIDE SEQUENCE [LARGE SCALE GENOMIC DNA]</scope>
    <source>
        <strain evidence="6 7">ATCC 33799</strain>
    </source>
</reference>
<dbReference type="Pfam" id="PF00589">
    <property type="entry name" value="Phage_integrase"/>
    <property type="match status" value="1"/>
</dbReference>
<comment type="caution">
    <text evidence="6">The sequence shown here is derived from an EMBL/GenBank/DDBJ whole genome shotgun (WGS) entry which is preliminary data.</text>
</comment>
<accession>M0KLQ4</accession>
<gene>
    <name evidence="6" type="ORF">C435_05498</name>
</gene>
<dbReference type="CDD" id="cd00397">
    <property type="entry name" value="DNA_BRE_C"/>
    <property type="match status" value="1"/>
</dbReference>
<dbReference type="InterPro" id="IPR011010">
    <property type="entry name" value="DNA_brk_join_enz"/>
</dbReference>
<dbReference type="InterPro" id="IPR050090">
    <property type="entry name" value="Tyrosine_recombinase_XerCD"/>
</dbReference>
<sequence>MGDRLKFKKDPRGMAKSADTSTDEPTTNQAERDLCDFLSERSELRVSFEQPDDERERRYDRLPVARTQAGTQAEVSDFPSGKSDSRGNFSKKTYVRYRDTVNDFLQSQDVSDLMEVEPREINRWNQLLQRRDYARTTRDGKLETLGVFFKWAETEWRAPRKEGKKLSETIEQKRKDLDVSGDEKSRSGDDNHRISTEQAEEIIGHLAKHDYASRQMVEFLLIYHIGCRKSALLSIDCSDLKPRDGIIQIRNRPEKSGVRLKKGNRGERDVNVSPEIMSVVTDYIDAHRTEPQDGSDALLTSWAGRIDDSTLYRDIAGLTKCGECTDNSGDPLTKQNASDCPESIGCHDLRRVAITRMRDKGVSWDTISGRVNATVQMLKDHYDSPTFEQAAERRKQEVLNAL</sequence>
<dbReference type="AlphaFoldDB" id="M0KLQ4"/>
<feature type="region of interest" description="Disordered" evidence="4">
    <location>
        <begin position="162"/>
        <end position="195"/>
    </location>
</feature>
<dbReference type="Proteomes" id="UP000011687">
    <property type="component" value="Unassembled WGS sequence"/>
</dbReference>
<feature type="compositionally biased region" description="Basic and acidic residues" evidence="4">
    <location>
        <begin position="1"/>
        <end position="13"/>
    </location>
</feature>
<dbReference type="InterPro" id="IPR013762">
    <property type="entry name" value="Integrase-like_cat_sf"/>
</dbReference>
<evidence type="ECO:0000256" key="4">
    <source>
        <dbReference type="SAM" id="MobiDB-lite"/>
    </source>
</evidence>
<evidence type="ECO:0000256" key="1">
    <source>
        <dbReference type="ARBA" id="ARBA00022908"/>
    </source>
</evidence>
<dbReference type="Gene3D" id="1.10.443.10">
    <property type="entry name" value="Intergrase catalytic core"/>
    <property type="match status" value="1"/>
</dbReference>
<evidence type="ECO:0000256" key="3">
    <source>
        <dbReference type="ARBA" id="ARBA00023172"/>
    </source>
</evidence>
<dbReference type="InterPro" id="IPR002104">
    <property type="entry name" value="Integrase_catalytic"/>
</dbReference>
<dbReference type="PANTHER" id="PTHR30349:SF41">
    <property type="entry name" value="INTEGRASE_RECOMBINASE PROTEIN MJ0367-RELATED"/>
    <property type="match status" value="1"/>
</dbReference>
<protein>
    <submittedName>
        <fullName evidence="6">XerC/D-like integrase</fullName>
    </submittedName>
</protein>
<evidence type="ECO:0000313" key="7">
    <source>
        <dbReference type="Proteomes" id="UP000011687"/>
    </source>
</evidence>
<dbReference type="PATRIC" id="fig|662475.6.peg.1060"/>
<keyword evidence="1" id="KW-0229">DNA integration</keyword>
<dbReference type="InterPro" id="IPR010998">
    <property type="entry name" value="Integrase_recombinase_N"/>
</dbReference>
<feature type="region of interest" description="Disordered" evidence="4">
    <location>
        <begin position="66"/>
        <end position="86"/>
    </location>
</feature>
<evidence type="ECO:0000313" key="6">
    <source>
        <dbReference type="EMBL" id="EMA22056.1"/>
    </source>
</evidence>
<evidence type="ECO:0000259" key="5">
    <source>
        <dbReference type="Pfam" id="PF00589"/>
    </source>
</evidence>
<dbReference type="SUPFAM" id="SSF56349">
    <property type="entry name" value="DNA breaking-rejoining enzymes"/>
    <property type="match status" value="1"/>
</dbReference>
<dbReference type="PANTHER" id="PTHR30349">
    <property type="entry name" value="PHAGE INTEGRASE-RELATED"/>
    <property type="match status" value="1"/>
</dbReference>
<dbReference type="GO" id="GO:0006310">
    <property type="term" value="P:DNA recombination"/>
    <property type="evidence" value="ECO:0007669"/>
    <property type="project" value="UniProtKB-KW"/>
</dbReference>
<keyword evidence="7" id="KW-1185">Reference proteome</keyword>
<proteinExistence type="predicted"/>
<keyword evidence="3" id="KW-0233">DNA recombination</keyword>
<feature type="domain" description="Tyr recombinase" evidence="5">
    <location>
        <begin position="193"/>
        <end position="367"/>
    </location>
</feature>
<name>M0KLQ4_9EURY</name>
<organism evidence="6 7">
    <name type="scientific">Haloarcula marismortui ATCC 33799</name>
    <dbReference type="NCBI Taxonomy" id="662475"/>
    <lineage>
        <taxon>Archaea</taxon>
        <taxon>Methanobacteriati</taxon>
        <taxon>Methanobacteriota</taxon>
        <taxon>Stenosarchaea group</taxon>
        <taxon>Halobacteria</taxon>
        <taxon>Halobacteriales</taxon>
        <taxon>Haloarculaceae</taxon>
        <taxon>Haloarcula</taxon>
    </lineage>
</organism>
<feature type="region of interest" description="Disordered" evidence="4">
    <location>
        <begin position="1"/>
        <end position="31"/>
    </location>
</feature>
<evidence type="ECO:0000256" key="2">
    <source>
        <dbReference type="ARBA" id="ARBA00023125"/>
    </source>
</evidence>
<feature type="compositionally biased region" description="Polar residues" evidence="4">
    <location>
        <begin position="18"/>
        <end position="29"/>
    </location>
</feature>
<keyword evidence="2" id="KW-0238">DNA-binding</keyword>
<dbReference type="EMBL" id="AOLS01000032">
    <property type="protein sequence ID" value="EMA22056.1"/>
    <property type="molecule type" value="Genomic_DNA"/>
</dbReference>